<dbReference type="InterPro" id="IPR006578">
    <property type="entry name" value="MADF-dom"/>
</dbReference>
<dbReference type="RefSeq" id="XP_018328719.1">
    <property type="nucleotide sequence ID" value="XM_018473217.2"/>
</dbReference>
<feature type="region of interest" description="Disordered" evidence="1">
    <location>
        <begin position="273"/>
        <end position="299"/>
    </location>
</feature>
<reference evidence="4" key="1">
    <citation type="submission" date="2025-08" db="UniProtKB">
        <authorList>
            <consortium name="RefSeq"/>
        </authorList>
    </citation>
    <scope>IDENTIFICATION</scope>
    <source>
        <tissue evidence="4">Entire body</tissue>
    </source>
</reference>
<dbReference type="OrthoDB" id="10071528at2759"/>
<gene>
    <name evidence="4" type="primary">LOC108739348</name>
</gene>
<dbReference type="InterPro" id="IPR039353">
    <property type="entry name" value="TF_Adf1"/>
</dbReference>
<accession>A0A1W4WXY7</accession>
<dbReference type="GO" id="GO:0005667">
    <property type="term" value="C:transcription regulator complex"/>
    <property type="evidence" value="ECO:0007669"/>
    <property type="project" value="TreeGrafter"/>
</dbReference>
<dbReference type="KEGG" id="apln:108739348"/>
<dbReference type="PROSITE" id="PS51029">
    <property type="entry name" value="MADF"/>
    <property type="match status" value="1"/>
</dbReference>
<proteinExistence type="predicted"/>
<organism evidence="3 4">
    <name type="scientific">Agrilus planipennis</name>
    <name type="common">Emerald ash borer</name>
    <name type="synonym">Agrilus marcopoli</name>
    <dbReference type="NCBI Taxonomy" id="224129"/>
    <lineage>
        <taxon>Eukaryota</taxon>
        <taxon>Metazoa</taxon>
        <taxon>Ecdysozoa</taxon>
        <taxon>Arthropoda</taxon>
        <taxon>Hexapoda</taxon>
        <taxon>Insecta</taxon>
        <taxon>Pterygota</taxon>
        <taxon>Neoptera</taxon>
        <taxon>Endopterygota</taxon>
        <taxon>Coleoptera</taxon>
        <taxon>Polyphaga</taxon>
        <taxon>Elateriformia</taxon>
        <taxon>Buprestoidea</taxon>
        <taxon>Buprestidae</taxon>
        <taxon>Agrilinae</taxon>
        <taxon>Agrilus</taxon>
    </lineage>
</organism>
<dbReference type="STRING" id="224129.A0A1W4WXY7"/>
<dbReference type="PANTHER" id="PTHR12243:SF67">
    <property type="entry name" value="COREPRESSOR OF PANGOLIN, ISOFORM A-RELATED"/>
    <property type="match status" value="1"/>
</dbReference>
<dbReference type="GeneID" id="108739348"/>
<dbReference type="Pfam" id="PF10545">
    <property type="entry name" value="MADF_DNA_bdg"/>
    <property type="match status" value="1"/>
</dbReference>
<feature type="domain" description="MADF" evidence="2">
    <location>
        <begin position="8"/>
        <end position="111"/>
    </location>
</feature>
<dbReference type="GO" id="GO:0005634">
    <property type="term" value="C:nucleus"/>
    <property type="evidence" value="ECO:0007669"/>
    <property type="project" value="TreeGrafter"/>
</dbReference>
<evidence type="ECO:0000313" key="4">
    <source>
        <dbReference type="RefSeq" id="XP_018328719.1"/>
    </source>
</evidence>
<keyword evidence="3" id="KW-1185">Reference proteome</keyword>
<protein>
    <submittedName>
        <fullName evidence="4">Uncharacterized protein LOC108739348</fullName>
    </submittedName>
</protein>
<evidence type="ECO:0000313" key="3">
    <source>
        <dbReference type="Proteomes" id="UP000192223"/>
    </source>
</evidence>
<dbReference type="AlphaFoldDB" id="A0A1W4WXY7"/>
<evidence type="ECO:0000259" key="2">
    <source>
        <dbReference type="PROSITE" id="PS51029"/>
    </source>
</evidence>
<dbReference type="Proteomes" id="UP000192223">
    <property type="component" value="Unplaced"/>
</dbReference>
<dbReference type="SMART" id="SM00595">
    <property type="entry name" value="MADF"/>
    <property type="match status" value="1"/>
</dbReference>
<dbReference type="GO" id="GO:0006357">
    <property type="term" value="P:regulation of transcription by RNA polymerase II"/>
    <property type="evidence" value="ECO:0007669"/>
    <property type="project" value="TreeGrafter"/>
</dbReference>
<name>A0A1W4WXY7_AGRPL</name>
<dbReference type="PANTHER" id="PTHR12243">
    <property type="entry name" value="MADF DOMAIN TRANSCRIPTION FACTOR"/>
    <property type="match status" value="1"/>
</dbReference>
<dbReference type="FunCoup" id="A0A1W4WXY7">
    <property type="interactions" value="167"/>
</dbReference>
<dbReference type="InParanoid" id="A0A1W4WXY7"/>
<evidence type="ECO:0000256" key="1">
    <source>
        <dbReference type="SAM" id="MobiDB-lite"/>
    </source>
</evidence>
<sequence>MDVMDAEVLISLIEAKPVLWDKTLDIYKDRILTKNAWKEVCLAVKPDFESISDAEKNTFGKEVIRRWTNLRDCYAKSKRDAKTVKKSGSDAKIRKKYVYSDQLQFLNKIYDDHNTVDSMMSEIEEGSENTLVDDDEPSRTAEDALLPSTSTINVPSNQMRTRKHRKVDEVELKLLKALEPVTPCSKMSFLQSLMPHLKHYTDGEFLHFQMGVLNVIENINKSKEATPQPQTNYSFHVPSYYSAFPHLSQPPPEHQSFVPAKQPSYPPQQYPPHISNVSEHRHTSPPHHSNRLKNSATPVYNAIPRTNRTQSTTESQTTLQPLSSFCYSDCSTEYLASPTTPSGESTCSDQIDFV</sequence>